<keyword evidence="5" id="KW-0479">Metal-binding</keyword>
<reference evidence="9 10" key="1">
    <citation type="submission" date="2015-04" db="EMBL/GenBank/DDBJ databases">
        <title>Complete genome sequence of Schizopora paradoxa KUC8140, a cosmopolitan wood degrader in East Asia.</title>
        <authorList>
            <consortium name="DOE Joint Genome Institute"/>
            <person name="Min B."/>
            <person name="Park H."/>
            <person name="Jang Y."/>
            <person name="Kim J.-J."/>
            <person name="Kim K.H."/>
            <person name="Pangilinan J."/>
            <person name="Lipzen A."/>
            <person name="Riley R."/>
            <person name="Grigoriev I.V."/>
            <person name="Spatafora J.W."/>
            <person name="Choi I.-G."/>
        </authorList>
    </citation>
    <scope>NUCLEOTIDE SEQUENCE [LARGE SCALE GENOMIC DNA]</scope>
    <source>
        <strain evidence="9 10">KUC8140</strain>
    </source>
</reference>
<dbReference type="GO" id="GO:0016787">
    <property type="term" value="F:hydrolase activity"/>
    <property type="evidence" value="ECO:0007669"/>
    <property type="project" value="UniProtKB-KW"/>
</dbReference>
<dbReference type="AlphaFoldDB" id="A0A0H2S1J6"/>
<evidence type="ECO:0000256" key="5">
    <source>
        <dbReference type="ARBA" id="ARBA00022723"/>
    </source>
</evidence>
<dbReference type="Proteomes" id="UP000053477">
    <property type="component" value="Unassembled WGS sequence"/>
</dbReference>
<dbReference type="Pfam" id="PF13359">
    <property type="entry name" value="DDE_Tnp_4"/>
    <property type="match status" value="1"/>
</dbReference>
<proteinExistence type="inferred from homology"/>
<keyword evidence="4" id="KW-0540">Nuclease</keyword>
<evidence type="ECO:0000256" key="3">
    <source>
        <dbReference type="ARBA" id="ARBA00006958"/>
    </source>
</evidence>
<keyword evidence="7" id="KW-0539">Nucleus</keyword>
<evidence type="ECO:0000313" key="9">
    <source>
        <dbReference type="EMBL" id="KLO10886.1"/>
    </source>
</evidence>
<organism evidence="9 10">
    <name type="scientific">Schizopora paradoxa</name>
    <dbReference type="NCBI Taxonomy" id="27342"/>
    <lineage>
        <taxon>Eukaryota</taxon>
        <taxon>Fungi</taxon>
        <taxon>Dikarya</taxon>
        <taxon>Basidiomycota</taxon>
        <taxon>Agaricomycotina</taxon>
        <taxon>Agaricomycetes</taxon>
        <taxon>Hymenochaetales</taxon>
        <taxon>Schizoporaceae</taxon>
        <taxon>Schizopora</taxon>
    </lineage>
</organism>
<dbReference type="GO" id="GO:0004518">
    <property type="term" value="F:nuclease activity"/>
    <property type="evidence" value="ECO:0007669"/>
    <property type="project" value="UniProtKB-KW"/>
</dbReference>
<evidence type="ECO:0000259" key="8">
    <source>
        <dbReference type="Pfam" id="PF13359"/>
    </source>
</evidence>
<feature type="domain" description="DDE Tnp4" evidence="8">
    <location>
        <begin position="2"/>
        <end position="103"/>
    </location>
</feature>
<dbReference type="InParanoid" id="A0A0H2S1J6"/>
<feature type="non-terminal residue" evidence="9">
    <location>
        <position position="117"/>
    </location>
</feature>
<comment type="cofactor">
    <cofactor evidence="1">
        <name>a divalent metal cation</name>
        <dbReference type="ChEBI" id="CHEBI:60240"/>
    </cofactor>
</comment>
<protein>
    <recommendedName>
        <fullName evidence="8">DDE Tnp4 domain-containing protein</fullName>
    </recommendedName>
</protein>
<comment type="subcellular location">
    <subcellularLocation>
        <location evidence="2">Nucleus</location>
    </subcellularLocation>
</comment>
<dbReference type="PANTHER" id="PTHR22930">
    <property type="match status" value="1"/>
</dbReference>
<dbReference type="EMBL" id="KQ086014">
    <property type="protein sequence ID" value="KLO10886.1"/>
    <property type="molecule type" value="Genomic_DNA"/>
</dbReference>
<dbReference type="GO" id="GO:0005634">
    <property type="term" value="C:nucleus"/>
    <property type="evidence" value="ECO:0007669"/>
    <property type="project" value="UniProtKB-SubCell"/>
</dbReference>
<evidence type="ECO:0000256" key="2">
    <source>
        <dbReference type="ARBA" id="ARBA00004123"/>
    </source>
</evidence>
<evidence type="ECO:0000256" key="7">
    <source>
        <dbReference type="ARBA" id="ARBA00023242"/>
    </source>
</evidence>
<dbReference type="PANTHER" id="PTHR22930:SF85">
    <property type="entry name" value="GH03217P-RELATED"/>
    <property type="match status" value="1"/>
</dbReference>
<evidence type="ECO:0000256" key="6">
    <source>
        <dbReference type="ARBA" id="ARBA00022801"/>
    </source>
</evidence>
<evidence type="ECO:0000256" key="4">
    <source>
        <dbReference type="ARBA" id="ARBA00022722"/>
    </source>
</evidence>
<evidence type="ECO:0000313" key="10">
    <source>
        <dbReference type="Proteomes" id="UP000053477"/>
    </source>
</evidence>
<dbReference type="GO" id="GO:0046872">
    <property type="term" value="F:metal ion binding"/>
    <property type="evidence" value="ECO:0007669"/>
    <property type="project" value="UniProtKB-KW"/>
</dbReference>
<keyword evidence="10" id="KW-1185">Reference proteome</keyword>
<sequence>SSAWEHTTIYKNPGKFLVGNEFIWADSAYPLQTWLVAPYKKPLRDLPENEEFNNHVSMVRIRSEHAIGFLKGRFKSLKGLRVKIQDKRTHRLATYWVIACIMVHSFAMKCEEEENED</sequence>
<evidence type="ECO:0000256" key="1">
    <source>
        <dbReference type="ARBA" id="ARBA00001968"/>
    </source>
</evidence>
<dbReference type="OrthoDB" id="2649667at2759"/>
<dbReference type="STRING" id="27342.A0A0H2S1J6"/>
<dbReference type="InterPro" id="IPR027806">
    <property type="entry name" value="HARBI1_dom"/>
</dbReference>
<feature type="non-terminal residue" evidence="9">
    <location>
        <position position="1"/>
    </location>
</feature>
<accession>A0A0H2S1J6</accession>
<dbReference type="InterPro" id="IPR045249">
    <property type="entry name" value="HARBI1-like"/>
</dbReference>
<comment type="similarity">
    <text evidence="3">Belongs to the HARBI1 family.</text>
</comment>
<gene>
    <name evidence="9" type="ORF">SCHPADRAFT_806927</name>
</gene>
<keyword evidence="6" id="KW-0378">Hydrolase</keyword>
<name>A0A0H2S1J6_9AGAM</name>